<proteinExistence type="predicted"/>
<dbReference type="RefSeq" id="XP_033668424.1">
    <property type="nucleotide sequence ID" value="XM_033812606.1"/>
</dbReference>
<sequence length="407" mass="44443">MADPLSATSAIVGLVPISFQAAKALRDMIRGIKNHPKQIRSLLEELDGLVGVLEELEYILRTPGEMNLNLLEAPLKRCDCACKEFARALQDCRGRSSGGDRSDFAGWLKIQWRGSDINEFKDTLASYKSTIAIAIAGANLRTTKVNLDVIREYQGMIREAKADLNEHLTNIDDKLQGASRESPDLKALGNDSDIQAERDCTMRCLEVCAQVSGFIEERQRSIGSQGATSEDNLSSNTNSRPSQRDTGQTLRNCNTKVKAQHTQLLNRLQLLNARLRSASGSTIDSEDQDQMVQEAETIRQCLDICEQSAKDAETARVNVIEDVTGAEDSTHIIVSTIGDLIAARRVTSGARSIMTIAQMSDETVQHLSTVHASRMAELSKSQADAGAGRDAVRSGGRVLGRDNVKTL</sequence>
<dbReference type="EMBL" id="ML993593">
    <property type="protein sequence ID" value="KAF2167535.1"/>
    <property type="molecule type" value="Genomic_DNA"/>
</dbReference>
<dbReference type="Proteomes" id="UP000799537">
    <property type="component" value="Unassembled WGS sequence"/>
</dbReference>
<name>A0A6A6CK52_ZASCE</name>
<keyword evidence="1" id="KW-0175">Coiled coil</keyword>
<keyword evidence="5" id="KW-1185">Reference proteome</keyword>
<feature type="region of interest" description="Disordered" evidence="2">
    <location>
        <begin position="220"/>
        <end position="250"/>
    </location>
</feature>
<feature type="coiled-coil region" evidence="1">
    <location>
        <begin position="150"/>
        <end position="181"/>
    </location>
</feature>
<accession>A0A6A6CK52</accession>
<gene>
    <name evidence="4" type="ORF">M409DRAFT_54132</name>
</gene>
<dbReference type="OrthoDB" id="5068804at2759"/>
<evidence type="ECO:0000259" key="3">
    <source>
        <dbReference type="Pfam" id="PF17111"/>
    </source>
</evidence>
<dbReference type="GeneID" id="54565878"/>
<reference evidence="4" key="1">
    <citation type="journal article" date="2020" name="Stud. Mycol.">
        <title>101 Dothideomycetes genomes: a test case for predicting lifestyles and emergence of pathogens.</title>
        <authorList>
            <person name="Haridas S."/>
            <person name="Albert R."/>
            <person name="Binder M."/>
            <person name="Bloem J."/>
            <person name="Labutti K."/>
            <person name="Salamov A."/>
            <person name="Andreopoulos B."/>
            <person name="Baker S."/>
            <person name="Barry K."/>
            <person name="Bills G."/>
            <person name="Bluhm B."/>
            <person name="Cannon C."/>
            <person name="Castanera R."/>
            <person name="Culley D."/>
            <person name="Daum C."/>
            <person name="Ezra D."/>
            <person name="Gonzalez J."/>
            <person name="Henrissat B."/>
            <person name="Kuo A."/>
            <person name="Liang C."/>
            <person name="Lipzen A."/>
            <person name="Lutzoni F."/>
            <person name="Magnuson J."/>
            <person name="Mondo S."/>
            <person name="Nolan M."/>
            <person name="Ohm R."/>
            <person name="Pangilinan J."/>
            <person name="Park H.-J."/>
            <person name="Ramirez L."/>
            <person name="Alfaro M."/>
            <person name="Sun H."/>
            <person name="Tritt A."/>
            <person name="Yoshinaga Y."/>
            <person name="Zwiers L.-H."/>
            <person name="Turgeon B."/>
            <person name="Goodwin S."/>
            <person name="Spatafora J."/>
            <person name="Crous P."/>
            <person name="Grigoriev I."/>
        </authorList>
    </citation>
    <scope>NUCLEOTIDE SEQUENCE</scope>
    <source>
        <strain evidence="4">ATCC 36951</strain>
    </source>
</reference>
<evidence type="ECO:0000313" key="5">
    <source>
        <dbReference type="Proteomes" id="UP000799537"/>
    </source>
</evidence>
<evidence type="ECO:0000256" key="2">
    <source>
        <dbReference type="SAM" id="MobiDB-lite"/>
    </source>
</evidence>
<evidence type="ECO:0000313" key="4">
    <source>
        <dbReference type="EMBL" id="KAF2167535.1"/>
    </source>
</evidence>
<feature type="compositionally biased region" description="Polar residues" evidence="2">
    <location>
        <begin position="221"/>
        <end position="250"/>
    </location>
</feature>
<organism evidence="4 5">
    <name type="scientific">Zasmidium cellare ATCC 36951</name>
    <dbReference type="NCBI Taxonomy" id="1080233"/>
    <lineage>
        <taxon>Eukaryota</taxon>
        <taxon>Fungi</taxon>
        <taxon>Dikarya</taxon>
        <taxon>Ascomycota</taxon>
        <taxon>Pezizomycotina</taxon>
        <taxon>Dothideomycetes</taxon>
        <taxon>Dothideomycetidae</taxon>
        <taxon>Mycosphaerellales</taxon>
        <taxon>Mycosphaerellaceae</taxon>
        <taxon>Zasmidium</taxon>
    </lineage>
</organism>
<feature type="region of interest" description="Disordered" evidence="2">
    <location>
        <begin position="378"/>
        <end position="407"/>
    </location>
</feature>
<dbReference type="Pfam" id="PF17111">
    <property type="entry name" value="PigL_N"/>
    <property type="match status" value="1"/>
</dbReference>
<feature type="domain" description="Azaphilone pigments biosynthesis cluster protein L N-terminal" evidence="3">
    <location>
        <begin position="2"/>
        <end position="209"/>
    </location>
</feature>
<protein>
    <recommendedName>
        <fullName evidence="3">Azaphilone pigments biosynthesis cluster protein L N-terminal domain-containing protein</fullName>
    </recommendedName>
</protein>
<evidence type="ECO:0000256" key="1">
    <source>
        <dbReference type="SAM" id="Coils"/>
    </source>
</evidence>
<dbReference type="InterPro" id="IPR031348">
    <property type="entry name" value="PigL_N"/>
</dbReference>
<dbReference type="AlphaFoldDB" id="A0A6A6CK52"/>